<reference evidence="1" key="1">
    <citation type="submission" date="2021-02" db="EMBL/GenBank/DDBJ databases">
        <authorList>
            <person name="Nowell W R."/>
        </authorList>
    </citation>
    <scope>NUCLEOTIDE SEQUENCE</scope>
</reference>
<sequence>MFSLSQRYLFDHLLTFDDLSKKSQYKNIKFKRAFEFLQLLFLQRVYGIDIIKRSPIRQLYKQQQQQQQQYQFEVFLGGSCNPTTWRHEQAIPYFQLHSVAYYNPQVANWTPDLVEIEHNAKESARLLFFVIDHDTRSLAAIAEVCYLIARERTIIVIITPMPEDKYQTKFIQQKNFYNEQDNENDYENVCQARETLRILLQIKNVPVFDNVKVGLECAGFLIKNRKQSMTNCKTFDEEKTNNNNKNEKISRSSSNKISFESPDNFYRKQSLSEMTLSSSVPVYRRHSATSITQKILPLSSLNPFLRSINFTTGFHYHQRPICTKTQISCSTNESDDDGYGSLISSNRTLSRSASSCITSDFYECSIDHQFESNSLIFYQPISTLNIMMSIFSTYISFVCFPISSNLSITQSIYNVCTISYLFINHILFSFMKNIMTSNKETIHFNYPIYMFDLYIASGDHDEIWLNTYVLPILKDINVKYIKRQTCDDNDQLDLVYNIYVRKRSRLLYYLINNNERLSNLVSELAYLIGERKYYIIVYLQSTIDENSDKILTKNERQDIERSRKYLEDLAIKENILLFHSREQSCQHVLAFFLQNEH</sequence>
<dbReference type="PANTHER" id="PTHR36300">
    <property type="entry name" value="RAW, ISOFORM A"/>
    <property type="match status" value="1"/>
</dbReference>
<protein>
    <submittedName>
        <fullName evidence="1">Uncharacterized protein</fullName>
    </submittedName>
</protein>
<organism evidence="1 2">
    <name type="scientific">Rotaria sordida</name>
    <dbReference type="NCBI Taxonomy" id="392033"/>
    <lineage>
        <taxon>Eukaryota</taxon>
        <taxon>Metazoa</taxon>
        <taxon>Spiralia</taxon>
        <taxon>Gnathifera</taxon>
        <taxon>Rotifera</taxon>
        <taxon>Eurotatoria</taxon>
        <taxon>Bdelloidea</taxon>
        <taxon>Philodinida</taxon>
        <taxon>Philodinidae</taxon>
        <taxon>Rotaria</taxon>
    </lineage>
</organism>
<dbReference type="GO" id="GO:0005886">
    <property type="term" value="C:plasma membrane"/>
    <property type="evidence" value="ECO:0007669"/>
    <property type="project" value="TreeGrafter"/>
</dbReference>
<evidence type="ECO:0000313" key="1">
    <source>
        <dbReference type="EMBL" id="CAF1065297.1"/>
    </source>
</evidence>
<comment type="caution">
    <text evidence="1">The sequence shown here is derived from an EMBL/GenBank/DDBJ whole genome shotgun (WGS) entry which is preliminary data.</text>
</comment>
<gene>
    <name evidence="1" type="ORF">JXQ802_LOCUS17388</name>
</gene>
<dbReference type="AlphaFoldDB" id="A0A814LHM0"/>
<dbReference type="EMBL" id="CAJNOL010000440">
    <property type="protein sequence ID" value="CAF1065297.1"/>
    <property type="molecule type" value="Genomic_DNA"/>
</dbReference>
<evidence type="ECO:0000313" key="2">
    <source>
        <dbReference type="Proteomes" id="UP000663870"/>
    </source>
</evidence>
<keyword evidence="2" id="KW-1185">Reference proteome</keyword>
<dbReference type="Gene3D" id="3.40.50.450">
    <property type="match status" value="1"/>
</dbReference>
<dbReference type="InterPro" id="IPR039470">
    <property type="entry name" value="Nuc_deoxyri_tr2"/>
</dbReference>
<dbReference type="Proteomes" id="UP000663870">
    <property type="component" value="Unassembled WGS sequence"/>
</dbReference>
<proteinExistence type="predicted"/>
<accession>A0A814LHM0</accession>
<name>A0A814LHM0_9BILA</name>
<dbReference type="Pfam" id="PF15891">
    <property type="entry name" value="Nuc_deoxyri_tr2"/>
    <property type="match status" value="1"/>
</dbReference>
<dbReference type="PANTHER" id="PTHR36300:SF1">
    <property type="entry name" value="RAW, ISOFORM A"/>
    <property type="match status" value="1"/>
</dbReference>